<gene>
    <name evidence="1" type="ORF">E1B28_009576</name>
</gene>
<dbReference type="EMBL" id="CM032186">
    <property type="protein sequence ID" value="KAG7090460.1"/>
    <property type="molecule type" value="Genomic_DNA"/>
</dbReference>
<evidence type="ECO:0000313" key="2">
    <source>
        <dbReference type="Proteomes" id="UP001049176"/>
    </source>
</evidence>
<reference evidence="1" key="1">
    <citation type="journal article" date="2021" name="Genome Biol. Evol.">
        <title>The assembled and annotated genome of the fairy-ring fungus Marasmius oreades.</title>
        <authorList>
            <person name="Hiltunen M."/>
            <person name="Ament-Velasquez S.L."/>
            <person name="Johannesson H."/>
        </authorList>
    </citation>
    <scope>NUCLEOTIDE SEQUENCE</scope>
    <source>
        <strain evidence="1">03SP1</strain>
    </source>
</reference>
<comment type="caution">
    <text evidence="1">The sequence shown here is derived from an EMBL/GenBank/DDBJ whole genome shotgun (WGS) entry which is preliminary data.</text>
</comment>
<keyword evidence="2" id="KW-1185">Reference proteome</keyword>
<dbReference type="OrthoDB" id="3071250at2759"/>
<organism evidence="1 2">
    <name type="scientific">Marasmius oreades</name>
    <name type="common">fairy-ring Marasmius</name>
    <dbReference type="NCBI Taxonomy" id="181124"/>
    <lineage>
        <taxon>Eukaryota</taxon>
        <taxon>Fungi</taxon>
        <taxon>Dikarya</taxon>
        <taxon>Basidiomycota</taxon>
        <taxon>Agaricomycotina</taxon>
        <taxon>Agaricomycetes</taxon>
        <taxon>Agaricomycetidae</taxon>
        <taxon>Agaricales</taxon>
        <taxon>Marasmiineae</taxon>
        <taxon>Marasmiaceae</taxon>
        <taxon>Marasmius</taxon>
    </lineage>
</organism>
<dbReference type="GeneID" id="66078652"/>
<proteinExistence type="predicted"/>
<dbReference type="KEGG" id="more:E1B28_009576"/>
<name>A0A9P7RW35_9AGAR</name>
<accession>A0A9P7RW35</accession>
<dbReference type="RefSeq" id="XP_043006930.1">
    <property type="nucleotide sequence ID" value="XM_043154475.1"/>
</dbReference>
<dbReference type="AlphaFoldDB" id="A0A9P7RW35"/>
<dbReference type="Proteomes" id="UP001049176">
    <property type="component" value="Chromosome 6"/>
</dbReference>
<sequence length="110" mass="12904">MDPTVNEDHERIRMRTANPFLFINLDLPRLPTEEDFEVLNARGFVDLMAKILESRSLPFLQDLVAEWRETTIEDVLVLARFPLTRELTQEDTDASFVGFIWRLDGHIIFL</sequence>
<protein>
    <submittedName>
        <fullName evidence="1">Uncharacterized protein</fullName>
    </submittedName>
</protein>
<evidence type="ECO:0000313" key="1">
    <source>
        <dbReference type="EMBL" id="KAG7090460.1"/>
    </source>
</evidence>